<evidence type="ECO:0000256" key="2">
    <source>
        <dbReference type="ARBA" id="ARBA00022448"/>
    </source>
</evidence>
<protein>
    <submittedName>
        <fullName evidence="10">ABC transporter permease</fullName>
    </submittedName>
</protein>
<comment type="subcellular location">
    <subcellularLocation>
        <location evidence="1 7">Cell membrane</location>
        <topology evidence="1 7">Multi-pass membrane protein</topology>
    </subcellularLocation>
</comment>
<evidence type="ECO:0000256" key="5">
    <source>
        <dbReference type="ARBA" id="ARBA00022989"/>
    </source>
</evidence>
<evidence type="ECO:0000256" key="4">
    <source>
        <dbReference type="ARBA" id="ARBA00022692"/>
    </source>
</evidence>
<keyword evidence="11" id="KW-1185">Reference proteome</keyword>
<proteinExistence type="inferred from homology"/>
<dbReference type="CDD" id="cd06261">
    <property type="entry name" value="TM_PBP2"/>
    <property type="match status" value="1"/>
</dbReference>
<evidence type="ECO:0000256" key="1">
    <source>
        <dbReference type="ARBA" id="ARBA00004651"/>
    </source>
</evidence>
<feature type="transmembrane region" description="Helical" evidence="7">
    <location>
        <begin position="75"/>
        <end position="97"/>
    </location>
</feature>
<dbReference type="EMBL" id="BONX01000045">
    <property type="protein sequence ID" value="GIG99495.1"/>
    <property type="molecule type" value="Genomic_DNA"/>
</dbReference>
<keyword evidence="2 7" id="KW-0813">Transport</keyword>
<keyword evidence="3" id="KW-1003">Cell membrane</keyword>
<comment type="caution">
    <text evidence="10">The sequence shown here is derived from an EMBL/GenBank/DDBJ whole genome shotgun (WGS) entry which is preliminary data.</text>
</comment>
<dbReference type="InterPro" id="IPR035906">
    <property type="entry name" value="MetI-like_sf"/>
</dbReference>
<keyword evidence="5 7" id="KW-1133">Transmembrane helix</keyword>
<evidence type="ECO:0000256" key="3">
    <source>
        <dbReference type="ARBA" id="ARBA00022475"/>
    </source>
</evidence>
<comment type="similarity">
    <text evidence="7">Belongs to the binding-protein-dependent transport system permease family.</text>
</comment>
<dbReference type="InterPro" id="IPR000515">
    <property type="entry name" value="MetI-like"/>
</dbReference>
<evidence type="ECO:0000259" key="9">
    <source>
        <dbReference type="PROSITE" id="PS50928"/>
    </source>
</evidence>
<dbReference type="PROSITE" id="PS50928">
    <property type="entry name" value="ABC_TM1"/>
    <property type="match status" value="1"/>
</dbReference>
<reference evidence="10 11" key="1">
    <citation type="submission" date="2021-01" db="EMBL/GenBank/DDBJ databases">
        <title>Whole genome shotgun sequence of Plantactinospora mayteni NBRC 109088.</title>
        <authorList>
            <person name="Komaki H."/>
            <person name="Tamura T."/>
        </authorList>
    </citation>
    <scope>NUCLEOTIDE SEQUENCE [LARGE SCALE GENOMIC DNA]</scope>
    <source>
        <strain evidence="10 11">NBRC 109088</strain>
    </source>
</reference>
<name>A0ABQ4EXW5_9ACTN</name>
<keyword evidence="6 7" id="KW-0472">Membrane</keyword>
<feature type="transmembrane region" description="Helical" evidence="7">
    <location>
        <begin position="166"/>
        <end position="185"/>
    </location>
</feature>
<evidence type="ECO:0000313" key="11">
    <source>
        <dbReference type="Proteomes" id="UP000621500"/>
    </source>
</evidence>
<organism evidence="10 11">
    <name type="scientific">Plantactinospora mayteni</name>
    <dbReference type="NCBI Taxonomy" id="566021"/>
    <lineage>
        <taxon>Bacteria</taxon>
        <taxon>Bacillati</taxon>
        <taxon>Actinomycetota</taxon>
        <taxon>Actinomycetes</taxon>
        <taxon>Micromonosporales</taxon>
        <taxon>Micromonosporaceae</taxon>
        <taxon>Plantactinospora</taxon>
    </lineage>
</organism>
<keyword evidence="4 7" id="KW-0812">Transmembrane</keyword>
<feature type="transmembrane region" description="Helical" evidence="7">
    <location>
        <begin position="287"/>
        <end position="307"/>
    </location>
</feature>
<feature type="transmembrane region" description="Helical" evidence="7">
    <location>
        <begin position="133"/>
        <end position="154"/>
    </location>
</feature>
<dbReference type="PANTHER" id="PTHR30151">
    <property type="entry name" value="ALKANE SULFONATE ABC TRANSPORTER-RELATED, MEMBRANE SUBUNIT"/>
    <property type="match status" value="1"/>
</dbReference>
<evidence type="ECO:0000256" key="6">
    <source>
        <dbReference type="ARBA" id="ARBA00023136"/>
    </source>
</evidence>
<dbReference type="Gene3D" id="1.10.3720.10">
    <property type="entry name" value="MetI-like"/>
    <property type="match status" value="1"/>
</dbReference>
<evidence type="ECO:0000256" key="7">
    <source>
        <dbReference type="RuleBase" id="RU363032"/>
    </source>
</evidence>
<gene>
    <name evidence="10" type="primary">ssuC_7</name>
    <name evidence="10" type="ORF">Pma05_60680</name>
</gene>
<feature type="domain" description="ABC transmembrane type-1" evidence="9">
    <location>
        <begin position="125"/>
        <end position="305"/>
    </location>
</feature>
<dbReference type="PANTHER" id="PTHR30151:SF0">
    <property type="entry name" value="ABC TRANSPORTER PERMEASE PROTEIN MJ0413-RELATED"/>
    <property type="match status" value="1"/>
</dbReference>
<dbReference type="Proteomes" id="UP000621500">
    <property type="component" value="Unassembled WGS sequence"/>
</dbReference>
<dbReference type="Pfam" id="PF00528">
    <property type="entry name" value="BPD_transp_1"/>
    <property type="match status" value="1"/>
</dbReference>
<dbReference type="RefSeq" id="WP_203860869.1">
    <property type="nucleotide sequence ID" value="NZ_BAAAZQ010000014.1"/>
</dbReference>
<feature type="transmembrane region" description="Helical" evidence="7">
    <location>
        <begin position="191"/>
        <end position="210"/>
    </location>
</feature>
<evidence type="ECO:0000256" key="8">
    <source>
        <dbReference type="SAM" id="MobiDB-lite"/>
    </source>
</evidence>
<dbReference type="SUPFAM" id="SSF161098">
    <property type="entry name" value="MetI-like"/>
    <property type="match status" value="1"/>
</dbReference>
<accession>A0ABQ4EXW5</accession>
<feature type="region of interest" description="Disordered" evidence="8">
    <location>
        <begin position="1"/>
        <end position="42"/>
    </location>
</feature>
<sequence>MERLVSSDAPAVSTDAPEVGSDVPGVGSDAPERTTAQRPPTARQLFGALPRRRPARPPGTVLALRTPLRGRTRTVLVLSSVALPLLTWLLLGATGAVDPRFLPPPGAVWAAGVEMAGSGELFTDAWATVRRILYGYGLGVAVAVPLGVAMGSFAAARSALEPVSGLLRYLPAAAFTPLLLIWLGIGEAPKIALIFVGTVFFNMLMVADAVRQVPIDLVNVSYTLGARGGEVLRKVILPYALPGIVDAVRVNFAAAWGLVVVAELVNSQEGLGKRILLAQRFTQTDKIFAILVVIGLIGVTADIVLRITRDRLGRWVP</sequence>
<evidence type="ECO:0000313" key="10">
    <source>
        <dbReference type="EMBL" id="GIG99495.1"/>
    </source>
</evidence>